<accession>A0A1Q2CV41</accession>
<gene>
    <name evidence="3" type="ORF">BW733_03070</name>
</gene>
<dbReference type="RefSeq" id="WP_077347795.1">
    <property type="nucleotide sequence ID" value="NZ_CP019607.1"/>
</dbReference>
<organism evidence="3 4">
    <name type="scientific">Tessaracoccus flavescens</name>
    <dbReference type="NCBI Taxonomy" id="399497"/>
    <lineage>
        <taxon>Bacteria</taxon>
        <taxon>Bacillati</taxon>
        <taxon>Actinomycetota</taxon>
        <taxon>Actinomycetes</taxon>
        <taxon>Propionibacteriales</taxon>
        <taxon>Propionibacteriaceae</taxon>
        <taxon>Tessaracoccus</taxon>
    </lineage>
</organism>
<feature type="compositionally biased region" description="Polar residues" evidence="1">
    <location>
        <begin position="1"/>
        <end position="10"/>
    </location>
</feature>
<reference evidence="3 4" key="1">
    <citation type="journal article" date="2008" name="Int. J. Syst. Evol. Microbiol.">
        <title>Tessaracoccus flavescens sp. nov., isolated from marine sediment.</title>
        <authorList>
            <person name="Lee D.W."/>
            <person name="Lee S.D."/>
        </authorList>
    </citation>
    <scope>NUCLEOTIDE SEQUENCE [LARGE SCALE GENOMIC DNA]</scope>
    <source>
        <strain evidence="3 4">SST-39T</strain>
    </source>
</reference>
<dbReference type="OrthoDB" id="3732063at2"/>
<dbReference type="STRING" id="399497.BW733_03070"/>
<evidence type="ECO:0000313" key="3">
    <source>
        <dbReference type="EMBL" id="AQP49971.1"/>
    </source>
</evidence>
<keyword evidence="4" id="KW-1185">Reference proteome</keyword>
<dbReference type="KEGG" id="tfa:BW733_03070"/>
<dbReference type="AlphaFoldDB" id="A0A1Q2CV41"/>
<proteinExistence type="predicted"/>
<evidence type="ECO:0000313" key="4">
    <source>
        <dbReference type="Proteomes" id="UP000188235"/>
    </source>
</evidence>
<name>A0A1Q2CV41_9ACTN</name>
<evidence type="ECO:0000256" key="2">
    <source>
        <dbReference type="SAM" id="Phobius"/>
    </source>
</evidence>
<sequence>MTYPPQSGGFNPQGGGYPQAQQPHGGYGQPGQQPGGYNPQQGYGQPGPQNGAYTQQQGGYNQQQFNQPPKSSLWQWIAVAVLGVVVIGVLVWLFAPGIFGGGQYAGKEVPALPSSFGGWSKTEPSEDDLGISFGDTYEKGGDSVTAMRVEADPDDMPDPTAVPSDFEGMDVPEPRKVGAGMTCTDVEYSGIISTSCFAVYENGAVMFSSETPGPAEAALKDFVAATK</sequence>
<protein>
    <submittedName>
        <fullName evidence="3">Uncharacterized protein</fullName>
    </submittedName>
</protein>
<dbReference type="SUPFAM" id="SSF81995">
    <property type="entry name" value="beta-sandwich domain of Sec23/24"/>
    <property type="match status" value="1"/>
</dbReference>
<keyword evidence="2" id="KW-1133">Transmembrane helix</keyword>
<feature type="region of interest" description="Disordered" evidence="1">
    <location>
        <begin position="1"/>
        <end position="67"/>
    </location>
</feature>
<feature type="compositionally biased region" description="Low complexity" evidence="1">
    <location>
        <begin position="18"/>
        <end position="67"/>
    </location>
</feature>
<feature type="region of interest" description="Disordered" evidence="1">
    <location>
        <begin position="150"/>
        <end position="171"/>
    </location>
</feature>
<dbReference type="Proteomes" id="UP000188235">
    <property type="component" value="Chromosome"/>
</dbReference>
<dbReference type="EMBL" id="CP019607">
    <property type="protein sequence ID" value="AQP49971.1"/>
    <property type="molecule type" value="Genomic_DNA"/>
</dbReference>
<keyword evidence="2" id="KW-0472">Membrane</keyword>
<keyword evidence="2" id="KW-0812">Transmembrane</keyword>
<evidence type="ECO:0000256" key="1">
    <source>
        <dbReference type="SAM" id="MobiDB-lite"/>
    </source>
</evidence>
<feature type="transmembrane region" description="Helical" evidence="2">
    <location>
        <begin position="73"/>
        <end position="95"/>
    </location>
</feature>